<organism evidence="2 3">
    <name type="scientific">Aureibacillus halotolerans</name>
    <dbReference type="NCBI Taxonomy" id="1508390"/>
    <lineage>
        <taxon>Bacteria</taxon>
        <taxon>Bacillati</taxon>
        <taxon>Bacillota</taxon>
        <taxon>Bacilli</taxon>
        <taxon>Bacillales</taxon>
        <taxon>Bacillaceae</taxon>
        <taxon>Aureibacillus</taxon>
    </lineage>
</organism>
<sequence length="149" mass="16105">MSWTMVLLLVFAILAGAAQPFQFNVNSQLRSWVGSPVTAAAISFFVGLICLTILSFFNGFFSQAKPLTQAPWWIWTGGLLGAFYVFSTIILTPRLGAAATVSFLLAGQLIAAMVMDHYGLLSLPVHEINLPRLVGAALIIAGIFLVQKF</sequence>
<evidence type="ECO:0000313" key="3">
    <source>
        <dbReference type="Proteomes" id="UP000295632"/>
    </source>
</evidence>
<feature type="transmembrane region" description="Helical" evidence="1">
    <location>
        <begin position="37"/>
        <end position="60"/>
    </location>
</feature>
<feature type="transmembrane region" description="Helical" evidence="1">
    <location>
        <begin position="97"/>
        <end position="118"/>
    </location>
</feature>
<dbReference type="PANTHER" id="PTHR34821:SF2">
    <property type="entry name" value="INNER MEMBRANE PROTEIN YDCZ"/>
    <property type="match status" value="1"/>
</dbReference>
<dbReference type="EMBL" id="SNYJ01000001">
    <property type="protein sequence ID" value="TDQ42770.1"/>
    <property type="molecule type" value="Genomic_DNA"/>
</dbReference>
<comment type="caution">
    <text evidence="2">The sequence shown here is derived from an EMBL/GenBank/DDBJ whole genome shotgun (WGS) entry which is preliminary data.</text>
</comment>
<keyword evidence="1" id="KW-0472">Membrane</keyword>
<feature type="transmembrane region" description="Helical" evidence="1">
    <location>
        <begin position="72"/>
        <end position="91"/>
    </location>
</feature>
<name>A0A4R6U877_9BACI</name>
<dbReference type="GO" id="GO:0005886">
    <property type="term" value="C:plasma membrane"/>
    <property type="evidence" value="ECO:0007669"/>
    <property type="project" value="TreeGrafter"/>
</dbReference>
<dbReference type="Proteomes" id="UP000295632">
    <property type="component" value="Unassembled WGS sequence"/>
</dbReference>
<reference evidence="2 3" key="1">
    <citation type="submission" date="2019-03" db="EMBL/GenBank/DDBJ databases">
        <title>Genomic Encyclopedia of Type Strains, Phase IV (KMG-IV): sequencing the most valuable type-strain genomes for metagenomic binning, comparative biology and taxonomic classification.</title>
        <authorList>
            <person name="Goeker M."/>
        </authorList>
    </citation>
    <scope>NUCLEOTIDE SEQUENCE [LARGE SCALE GENOMIC DNA]</scope>
    <source>
        <strain evidence="2 3">DSM 28697</strain>
    </source>
</reference>
<keyword evidence="1" id="KW-0812">Transmembrane</keyword>
<feature type="transmembrane region" description="Helical" evidence="1">
    <location>
        <begin position="130"/>
        <end position="147"/>
    </location>
</feature>
<dbReference type="Pfam" id="PF04657">
    <property type="entry name" value="DMT_YdcZ"/>
    <property type="match status" value="1"/>
</dbReference>
<dbReference type="AlphaFoldDB" id="A0A4R6U877"/>
<keyword evidence="3" id="KW-1185">Reference proteome</keyword>
<protein>
    <submittedName>
        <fullName evidence="2">Transporter family-2 protein</fullName>
    </submittedName>
</protein>
<dbReference type="RefSeq" id="WP_243739939.1">
    <property type="nucleotide sequence ID" value="NZ_SNYJ01000001.1"/>
</dbReference>
<evidence type="ECO:0000313" key="2">
    <source>
        <dbReference type="EMBL" id="TDQ42770.1"/>
    </source>
</evidence>
<dbReference type="InterPro" id="IPR006750">
    <property type="entry name" value="YdcZ"/>
</dbReference>
<accession>A0A4R6U877</accession>
<dbReference type="PANTHER" id="PTHR34821">
    <property type="entry name" value="INNER MEMBRANE PROTEIN YDCZ"/>
    <property type="match status" value="1"/>
</dbReference>
<proteinExistence type="predicted"/>
<evidence type="ECO:0000256" key="1">
    <source>
        <dbReference type="SAM" id="Phobius"/>
    </source>
</evidence>
<gene>
    <name evidence="2" type="ORF">EV213_101199</name>
</gene>
<keyword evidence="1" id="KW-1133">Transmembrane helix</keyword>